<evidence type="ECO:0000256" key="15">
    <source>
        <dbReference type="ARBA" id="ARBA00049902"/>
    </source>
</evidence>
<keyword evidence="3" id="KW-0808">Transferase</keyword>
<proteinExistence type="inferred from homology"/>
<evidence type="ECO:0000256" key="11">
    <source>
        <dbReference type="ARBA" id="ARBA00038053"/>
    </source>
</evidence>
<feature type="transmembrane region" description="Helical" evidence="17">
    <location>
        <begin position="273"/>
        <end position="293"/>
    </location>
</feature>
<dbReference type="InterPro" id="IPR018365">
    <property type="entry name" value="Cell_cycle_FtsW-rel_CS"/>
</dbReference>
<dbReference type="GO" id="GO:0009252">
    <property type="term" value="P:peptidoglycan biosynthetic process"/>
    <property type="evidence" value="ECO:0007669"/>
    <property type="project" value="UniProtKB-KW"/>
</dbReference>
<evidence type="ECO:0000256" key="10">
    <source>
        <dbReference type="ARBA" id="ARBA00033270"/>
    </source>
</evidence>
<dbReference type="OrthoDB" id="9768187at2"/>
<evidence type="ECO:0000256" key="16">
    <source>
        <dbReference type="ARBA" id="ARBA00049966"/>
    </source>
</evidence>
<keyword evidence="7 17" id="KW-1133">Transmembrane helix</keyword>
<protein>
    <recommendedName>
        <fullName evidence="12">Probable peptidoglycan glycosyltransferase FtsW</fullName>
        <ecNumber evidence="14">2.4.99.28</ecNumber>
    </recommendedName>
    <alternativeName>
        <fullName evidence="13">Cell division protein FtsW</fullName>
    </alternativeName>
    <alternativeName>
        <fullName evidence="10">Cell wall polymerase</fullName>
    </alternativeName>
    <alternativeName>
        <fullName evidence="9">Peptidoglycan polymerase</fullName>
    </alternativeName>
</protein>
<dbReference type="Pfam" id="PF01098">
    <property type="entry name" value="FTSW_RODA_SPOVE"/>
    <property type="match status" value="1"/>
</dbReference>
<comment type="caution">
    <text evidence="18">The sequence shown here is derived from an EMBL/GenBank/DDBJ whole genome shotgun (WGS) entry which is preliminary data.</text>
</comment>
<feature type="transmembrane region" description="Helical" evidence="17">
    <location>
        <begin position="305"/>
        <end position="327"/>
    </location>
</feature>
<reference evidence="18 19" key="1">
    <citation type="submission" date="2014-04" db="EMBL/GenBank/DDBJ databases">
        <title>Draft genome sequence of Bacillus azotoformans MEV2011, a (co-) denitrifying strain unable to grow in the presence of oxygen.</title>
        <authorList>
            <person name="Nielsen M."/>
            <person name="Schreiber L."/>
            <person name="Finster K."/>
            <person name="Schramm A."/>
        </authorList>
    </citation>
    <scope>NUCLEOTIDE SEQUENCE [LARGE SCALE GENOMIC DNA]</scope>
    <source>
        <strain evidence="18 19">MEV2011</strain>
    </source>
</reference>
<keyword evidence="18" id="KW-0132">Cell division</keyword>
<evidence type="ECO:0000256" key="4">
    <source>
        <dbReference type="ARBA" id="ARBA00022692"/>
    </source>
</evidence>
<feature type="transmembrane region" description="Helical" evidence="17">
    <location>
        <begin position="339"/>
        <end position="361"/>
    </location>
</feature>
<dbReference type="GO" id="GO:0008360">
    <property type="term" value="P:regulation of cell shape"/>
    <property type="evidence" value="ECO:0007669"/>
    <property type="project" value="UniProtKB-KW"/>
</dbReference>
<dbReference type="PROSITE" id="PS00428">
    <property type="entry name" value="FTSW_RODA_SPOVE"/>
    <property type="match status" value="1"/>
</dbReference>
<feature type="transmembrane region" description="Helical" evidence="17">
    <location>
        <begin position="161"/>
        <end position="178"/>
    </location>
</feature>
<evidence type="ECO:0000256" key="5">
    <source>
        <dbReference type="ARBA" id="ARBA00022960"/>
    </source>
</evidence>
<comment type="similarity">
    <text evidence="11">Belongs to the SEDS family. FtsW subfamily.</text>
</comment>
<dbReference type="EC" id="2.4.99.28" evidence="14"/>
<feature type="transmembrane region" description="Helical" evidence="17">
    <location>
        <begin position="102"/>
        <end position="125"/>
    </location>
</feature>
<evidence type="ECO:0000313" key="19">
    <source>
        <dbReference type="Proteomes" id="UP000027936"/>
    </source>
</evidence>
<evidence type="ECO:0000256" key="14">
    <source>
        <dbReference type="ARBA" id="ARBA00044770"/>
    </source>
</evidence>
<dbReference type="GO" id="GO:0032153">
    <property type="term" value="C:cell division site"/>
    <property type="evidence" value="ECO:0007669"/>
    <property type="project" value="TreeGrafter"/>
</dbReference>
<keyword evidence="18" id="KW-0131">Cell cycle</keyword>
<evidence type="ECO:0000256" key="7">
    <source>
        <dbReference type="ARBA" id="ARBA00022989"/>
    </source>
</evidence>
<accession>A0A072NGG3</accession>
<dbReference type="PANTHER" id="PTHR30474">
    <property type="entry name" value="CELL CYCLE PROTEIN"/>
    <property type="match status" value="1"/>
</dbReference>
<dbReference type="RefSeq" id="WP_035198958.1">
    <property type="nucleotide sequence ID" value="NZ_JJRY01000038.1"/>
</dbReference>
<keyword evidence="5" id="KW-0133">Cell shape</keyword>
<feature type="transmembrane region" description="Helical" evidence="17">
    <location>
        <begin position="185"/>
        <end position="203"/>
    </location>
</feature>
<dbReference type="PANTHER" id="PTHR30474:SF2">
    <property type="entry name" value="PEPTIDOGLYCAN GLYCOSYLTRANSFERASE FTSW-RELATED"/>
    <property type="match status" value="1"/>
</dbReference>
<keyword evidence="6" id="KW-0573">Peptidoglycan synthesis</keyword>
<keyword evidence="8 17" id="KW-0472">Membrane</keyword>
<evidence type="ECO:0000256" key="3">
    <source>
        <dbReference type="ARBA" id="ARBA00022679"/>
    </source>
</evidence>
<dbReference type="Proteomes" id="UP000027936">
    <property type="component" value="Unassembled WGS sequence"/>
</dbReference>
<comment type="catalytic activity">
    <reaction evidence="15">
        <text>[GlcNAc-(1-&gt;4)-Mur2Ac(oyl-L-Ala-gamma-D-Glu-L-Lys-D-Ala-D-Ala)](n)-di-trans,octa-cis-undecaprenyl diphosphate + beta-D-GlcNAc-(1-&gt;4)-Mur2Ac(oyl-L-Ala-gamma-D-Glu-L-Lys-D-Ala-D-Ala)-di-trans,octa-cis-undecaprenyl diphosphate = [GlcNAc-(1-&gt;4)-Mur2Ac(oyl-L-Ala-gamma-D-Glu-L-Lys-D-Ala-D-Ala)](n+1)-di-trans,octa-cis-undecaprenyl diphosphate + di-trans,octa-cis-undecaprenyl diphosphate + H(+)</text>
        <dbReference type="Rhea" id="RHEA:23708"/>
        <dbReference type="Rhea" id="RHEA-COMP:9602"/>
        <dbReference type="Rhea" id="RHEA-COMP:9603"/>
        <dbReference type="ChEBI" id="CHEBI:15378"/>
        <dbReference type="ChEBI" id="CHEBI:58405"/>
        <dbReference type="ChEBI" id="CHEBI:60033"/>
        <dbReference type="ChEBI" id="CHEBI:78435"/>
        <dbReference type="EC" id="2.4.99.28"/>
    </reaction>
</comment>
<evidence type="ECO:0000256" key="1">
    <source>
        <dbReference type="ARBA" id="ARBA00004141"/>
    </source>
</evidence>
<feature type="transmembrane region" description="Helical" evidence="17">
    <location>
        <begin position="137"/>
        <end position="155"/>
    </location>
</feature>
<dbReference type="GO" id="GO:0005886">
    <property type="term" value="C:plasma membrane"/>
    <property type="evidence" value="ECO:0007669"/>
    <property type="project" value="TreeGrafter"/>
</dbReference>
<feature type="transmembrane region" description="Helical" evidence="17">
    <location>
        <begin position="52"/>
        <end position="69"/>
    </location>
</feature>
<evidence type="ECO:0000256" key="8">
    <source>
        <dbReference type="ARBA" id="ARBA00023136"/>
    </source>
</evidence>
<evidence type="ECO:0000256" key="2">
    <source>
        <dbReference type="ARBA" id="ARBA00022676"/>
    </source>
</evidence>
<comment type="function">
    <text evidence="16">Peptidoglycan polymerase that is essential for cell division.</text>
</comment>
<feature type="transmembrane region" description="Helical" evidence="17">
    <location>
        <begin position="76"/>
        <end position="96"/>
    </location>
</feature>
<feature type="transmembrane region" description="Helical" evidence="17">
    <location>
        <begin position="12"/>
        <end position="32"/>
    </location>
</feature>
<keyword evidence="4 17" id="KW-0812">Transmembrane</keyword>
<dbReference type="PATRIC" id="fig|1348973.3.peg.4678"/>
<sequence>MLKKMLKSYDYTLVLAPIILSLFGLVMIYSSSMVVAVSDKYEGTPDLFFMKQLKWLILGIFVYIMVLGFPYKAYKIFLKLIFFGAPILLVSVLLFGKATNNAQSWIFGFQPAEFIKLGVIIYLAGVFSNKQSYIQKFVPAFGPPLMFIFFIFLLVYKQPDLGTALLILAISGMIIVCSGIRLKHLGRLALVGVIGATLLYPLLTDEQLNRFTAAYDPFHEEIADEDGYQLINSYIAIAAGGITGEGLGKSIQKFGYLPEPHTDFIMSIISEELGIFGVGFVLFMLTFIVWKGFTVAVKSPDPFGSLIAIGIAGMIGIQSFVNLGALTGLLPITGVPLPFVSYGGSSLVLLLISMGILNNIAMFSRLKSSEKQNNEEKKIAYL</sequence>
<evidence type="ECO:0000313" key="18">
    <source>
        <dbReference type="EMBL" id="KEF36008.1"/>
    </source>
</evidence>
<evidence type="ECO:0000256" key="9">
    <source>
        <dbReference type="ARBA" id="ARBA00032370"/>
    </source>
</evidence>
<dbReference type="EMBL" id="JJRY01000038">
    <property type="protein sequence ID" value="KEF36008.1"/>
    <property type="molecule type" value="Genomic_DNA"/>
</dbReference>
<evidence type="ECO:0000256" key="12">
    <source>
        <dbReference type="ARBA" id="ARBA00041185"/>
    </source>
</evidence>
<organism evidence="18 19">
    <name type="scientific">Schinkia azotoformans MEV2011</name>
    <dbReference type="NCBI Taxonomy" id="1348973"/>
    <lineage>
        <taxon>Bacteria</taxon>
        <taxon>Bacillati</taxon>
        <taxon>Bacillota</taxon>
        <taxon>Bacilli</taxon>
        <taxon>Bacillales</taxon>
        <taxon>Bacillaceae</taxon>
        <taxon>Calidifontibacillus/Schinkia group</taxon>
        <taxon>Schinkia</taxon>
    </lineage>
</organism>
<dbReference type="InterPro" id="IPR001182">
    <property type="entry name" value="FtsW/RodA"/>
</dbReference>
<dbReference type="GO" id="GO:0015648">
    <property type="term" value="F:lipid-linked peptidoglycan transporter activity"/>
    <property type="evidence" value="ECO:0007669"/>
    <property type="project" value="TreeGrafter"/>
</dbReference>
<evidence type="ECO:0000256" key="6">
    <source>
        <dbReference type="ARBA" id="ARBA00022984"/>
    </source>
</evidence>
<keyword evidence="2" id="KW-0328">Glycosyltransferase</keyword>
<dbReference type="GO" id="GO:0051301">
    <property type="term" value="P:cell division"/>
    <property type="evidence" value="ECO:0007669"/>
    <property type="project" value="UniProtKB-KW"/>
</dbReference>
<name>A0A072NGG3_SCHAZ</name>
<comment type="subcellular location">
    <subcellularLocation>
        <location evidence="1">Membrane</location>
        <topology evidence="1">Multi-pass membrane protein</topology>
    </subcellularLocation>
</comment>
<dbReference type="AlphaFoldDB" id="A0A072NGG3"/>
<evidence type="ECO:0000256" key="17">
    <source>
        <dbReference type="SAM" id="Phobius"/>
    </source>
</evidence>
<gene>
    <name evidence="18" type="ORF">M670_04807</name>
</gene>
<evidence type="ECO:0000256" key="13">
    <source>
        <dbReference type="ARBA" id="ARBA00041418"/>
    </source>
</evidence>
<dbReference type="GO" id="GO:0008955">
    <property type="term" value="F:peptidoglycan glycosyltransferase activity"/>
    <property type="evidence" value="ECO:0007669"/>
    <property type="project" value="UniProtKB-EC"/>
</dbReference>